<evidence type="ECO:0000313" key="3">
    <source>
        <dbReference type="Proteomes" id="UP000282613"/>
    </source>
</evidence>
<feature type="compositionally biased region" description="Basic and acidic residues" evidence="1">
    <location>
        <begin position="26"/>
        <end position="37"/>
    </location>
</feature>
<dbReference type="WBParaSite" id="TASK_0000880801-mRNA-1">
    <property type="protein sequence ID" value="TASK_0000880801-mRNA-1"/>
    <property type="gene ID" value="TASK_0000880801"/>
</dbReference>
<evidence type="ECO:0000313" key="4">
    <source>
        <dbReference type="WBParaSite" id="TASK_0000880801-mRNA-1"/>
    </source>
</evidence>
<organism evidence="4">
    <name type="scientific">Taenia asiatica</name>
    <name type="common">Asian tapeworm</name>
    <dbReference type="NCBI Taxonomy" id="60517"/>
    <lineage>
        <taxon>Eukaryota</taxon>
        <taxon>Metazoa</taxon>
        <taxon>Spiralia</taxon>
        <taxon>Lophotrochozoa</taxon>
        <taxon>Platyhelminthes</taxon>
        <taxon>Cestoda</taxon>
        <taxon>Eucestoda</taxon>
        <taxon>Cyclophyllidea</taxon>
        <taxon>Taeniidae</taxon>
        <taxon>Taenia</taxon>
    </lineage>
</organism>
<dbReference type="Proteomes" id="UP000282613">
    <property type="component" value="Unassembled WGS sequence"/>
</dbReference>
<proteinExistence type="predicted"/>
<keyword evidence="3" id="KW-1185">Reference proteome</keyword>
<gene>
    <name evidence="2" type="ORF">TASK_LOCUS8809</name>
</gene>
<evidence type="ECO:0000256" key="1">
    <source>
        <dbReference type="SAM" id="MobiDB-lite"/>
    </source>
</evidence>
<protein>
    <submittedName>
        <fullName evidence="2 4">Uncharacterized protein</fullName>
    </submittedName>
</protein>
<sequence length="127" mass="13785">MPMRSIFTVGLKSASLGGGKRGKDVKRREERPLENNDRGTVYPMGAVAGCVDVGCIRSLAIVVSVHFGVDSAPFCLCRMCRDSGESSSDADVGSCGRLIAPHLPYGTIKHALEKCIQRWIERGHPRK</sequence>
<dbReference type="OrthoDB" id="264354at2759"/>
<dbReference type="EMBL" id="UYRS01018899">
    <property type="protein sequence ID" value="VDK41061.1"/>
    <property type="molecule type" value="Genomic_DNA"/>
</dbReference>
<evidence type="ECO:0000313" key="2">
    <source>
        <dbReference type="EMBL" id="VDK41061.1"/>
    </source>
</evidence>
<name>A0A0R3WDG6_TAEAS</name>
<reference evidence="2 3" key="2">
    <citation type="submission" date="2018-11" db="EMBL/GenBank/DDBJ databases">
        <authorList>
            <consortium name="Pathogen Informatics"/>
        </authorList>
    </citation>
    <scope>NUCLEOTIDE SEQUENCE [LARGE SCALE GENOMIC DNA]</scope>
</reference>
<feature type="region of interest" description="Disordered" evidence="1">
    <location>
        <begin position="14"/>
        <end position="37"/>
    </location>
</feature>
<dbReference type="AlphaFoldDB" id="A0A0R3WDG6"/>
<accession>A0A0R3WDG6</accession>
<reference evidence="4" key="1">
    <citation type="submission" date="2017-02" db="UniProtKB">
        <authorList>
            <consortium name="WormBaseParasite"/>
        </authorList>
    </citation>
    <scope>IDENTIFICATION</scope>
</reference>